<evidence type="ECO:0000256" key="6">
    <source>
        <dbReference type="ARBA" id="ARBA00023136"/>
    </source>
</evidence>
<dbReference type="Gene3D" id="3.40.50.11820">
    <property type="match status" value="1"/>
</dbReference>
<sequence length="879" mass="98029">MSVVPKAKSFLLNNIPPAMWAYLRKERHVWESQFRKNKKSLGGAIRSRSFSKALFSQVRKDTVVWESFSGNGALCNPEAIFRRMLDDPNYQKFRHTWVLSSKASDSRFKDEFKDNARVSFVKHKSREYYEVLETSEYLFNNATFPTEFIKRSDQTYVNVWHGTPLKKMGYDVDGGAADARNVLRNFMSADYLVSQNSFMTEQMYLKGYKLNNVYEGAIIEEGYPRSDSMFGSDAGGAARRVLRENGILTAGKKVLLYAPTWRGDSFYKPDADASRLKSTLQKLQNSAALQGWVVLLKAHQVVFDQLVDDPEIAKFLVPNDVPANEALAITDLLVSDYSSIFVDYLATGRPIAFHIPDADSYADSRGLYMEVSELPGPVSTTTDELLDHVKAIIGAGGLETEFAVEGQRYAKLSAELTPRDDGEASARIIDIVFGQNEADYNVRRDFSDGRRKLMIYLGGMLTNGITSSALNLLSELDPEIYDVTAFYRHSNQLERQQNASMIPNHVRHVIRDTGILQFPLLGSMQKFEQAAVDNLANDESDSQLWEMEWRRLFGQASFDAAVDFSGYAAFWPRIFTNGRVGRKVIWQHNDLEADAEREINGKKPHYRNLHGVFKLYQDFDALVSVSPDLRDINQANLAAFAPAEKFVSARNTINVERVRAGGGRSKAQNTDAGTRDLSNLADVIYELGQLYSYDELIVEASRQQLVTQFIGDRGGRTFVTVGRLSPEKNHARLVRAFADVLADAPESKLVIIGDGPLAPELKQLAVSLGISGSVQFTGRLRNPYAVMSACDCFVMSSDYEGQPIVILEARVLGLPVVVTRFGSASSAMEGSGGLIVERDEESLAEGMNAFLSGNVGVEPFDGDAYNREVVDEFTEVVFG</sequence>
<evidence type="ECO:0000256" key="5">
    <source>
        <dbReference type="ARBA" id="ARBA00022944"/>
    </source>
</evidence>
<keyword evidence="4" id="KW-0808">Transferase</keyword>
<dbReference type="Gene3D" id="3.40.50.12580">
    <property type="match status" value="1"/>
</dbReference>
<dbReference type="EMBL" id="FXZB01000047">
    <property type="protein sequence ID" value="SMY02056.1"/>
    <property type="molecule type" value="Genomic_DNA"/>
</dbReference>
<dbReference type="Gene3D" id="3.40.50.2000">
    <property type="entry name" value="Glycogen Phosphorylase B"/>
    <property type="match status" value="1"/>
</dbReference>
<comment type="subcellular location">
    <subcellularLocation>
        <location evidence="1">Cell membrane</location>
        <topology evidence="1">Peripheral membrane protein</topology>
    </subcellularLocation>
</comment>
<dbReference type="InterPro" id="IPR001296">
    <property type="entry name" value="Glyco_trans_1"/>
</dbReference>
<dbReference type="GO" id="GO:0019350">
    <property type="term" value="P:teichoic acid biosynthetic process"/>
    <property type="evidence" value="ECO:0007669"/>
    <property type="project" value="UniProtKB-KW"/>
</dbReference>
<reference evidence="8" key="1">
    <citation type="submission" date="2017-03" db="EMBL/GenBank/DDBJ databases">
        <authorList>
            <person name="Monnet C."/>
        </authorList>
    </citation>
    <scope>NUCLEOTIDE SEQUENCE [LARGE SCALE GENOMIC DNA]</scope>
    <source>
        <strain evidence="8">ATCC 9175</strain>
    </source>
</reference>
<evidence type="ECO:0000256" key="4">
    <source>
        <dbReference type="ARBA" id="ARBA00022679"/>
    </source>
</evidence>
<evidence type="ECO:0000256" key="1">
    <source>
        <dbReference type="ARBA" id="ARBA00004202"/>
    </source>
</evidence>
<keyword evidence="3" id="KW-1003">Cell membrane</keyword>
<dbReference type="Pfam" id="PF04464">
    <property type="entry name" value="Glyphos_transf"/>
    <property type="match status" value="1"/>
</dbReference>
<keyword evidence="9" id="KW-1185">Reference proteome</keyword>
<evidence type="ECO:0000313" key="8">
    <source>
        <dbReference type="EMBL" id="SMY02056.1"/>
    </source>
</evidence>
<dbReference type="AlphaFoldDB" id="A0A2H1KQL5"/>
<dbReference type="InterPro" id="IPR051612">
    <property type="entry name" value="Teichoic_Acid_Biosynth"/>
</dbReference>
<dbReference type="SUPFAM" id="SSF53756">
    <property type="entry name" value="UDP-Glycosyltransferase/glycogen phosphorylase"/>
    <property type="match status" value="1"/>
</dbReference>
<dbReference type="InterPro" id="IPR043148">
    <property type="entry name" value="TagF_C"/>
</dbReference>
<feature type="domain" description="Glycosyl transferase family 1" evidence="7">
    <location>
        <begin position="715"/>
        <end position="853"/>
    </location>
</feature>
<evidence type="ECO:0000256" key="2">
    <source>
        <dbReference type="ARBA" id="ARBA00010488"/>
    </source>
</evidence>
<protein>
    <submittedName>
        <fullName evidence="8">CDP-glycerol glycerophosphotransferase, TagB/SpsB family</fullName>
    </submittedName>
</protein>
<dbReference type="CDD" id="cd03811">
    <property type="entry name" value="GT4_GT28_WabH-like"/>
    <property type="match status" value="1"/>
</dbReference>
<comment type="caution">
    <text evidence="8">The sequence shown here is derived from an EMBL/GenBank/DDBJ whole genome shotgun (WGS) entry which is preliminary data.</text>
</comment>
<keyword evidence="6" id="KW-0472">Membrane</keyword>
<dbReference type="PANTHER" id="PTHR37316:SF3">
    <property type="entry name" value="TEICHOIC ACID GLYCEROL-PHOSPHATE TRANSFERASE"/>
    <property type="match status" value="1"/>
</dbReference>
<dbReference type="PANTHER" id="PTHR37316">
    <property type="entry name" value="TEICHOIC ACID GLYCEROL-PHOSPHATE PRIMASE"/>
    <property type="match status" value="1"/>
</dbReference>
<evidence type="ECO:0000313" key="9">
    <source>
        <dbReference type="Proteomes" id="UP000234525"/>
    </source>
</evidence>
<evidence type="ECO:0000256" key="3">
    <source>
        <dbReference type="ARBA" id="ARBA00022475"/>
    </source>
</evidence>
<dbReference type="InterPro" id="IPR043149">
    <property type="entry name" value="TagF_N"/>
</dbReference>
<evidence type="ECO:0000259" key="7">
    <source>
        <dbReference type="Pfam" id="PF00534"/>
    </source>
</evidence>
<proteinExistence type="inferred from homology"/>
<comment type="similarity">
    <text evidence="2">Belongs to the CDP-glycerol glycerophosphotransferase family.</text>
</comment>
<gene>
    <name evidence="8" type="ORF">BAUR9175_03749</name>
</gene>
<dbReference type="Pfam" id="PF00534">
    <property type="entry name" value="Glycos_transf_1"/>
    <property type="match status" value="1"/>
</dbReference>
<organism evidence="8 9">
    <name type="scientific">Brevibacterium aurantiacum</name>
    <dbReference type="NCBI Taxonomy" id="273384"/>
    <lineage>
        <taxon>Bacteria</taxon>
        <taxon>Bacillati</taxon>
        <taxon>Actinomycetota</taxon>
        <taxon>Actinomycetes</taxon>
        <taxon>Micrococcales</taxon>
        <taxon>Brevibacteriaceae</taxon>
        <taxon>Brevibacterium</taxon>
    </lineage>
</organism>
<dbReference type="GO" id="GO:0047355">
    <property type="term" value="F:CDP-glycerol glycerophosphotransferase activity"/>
    <property type="evidence" value="ECO:0007669"/>
    <property type="project" value="InterPro"/>
</dbReference>
<name>A0A2H1KQL5_BREAU</name>
<dbReference type="GO" id="GO:0016757">
    <property type="term" value="F:glycosyltransferase activity"/>
    <property type="evidence" value="ECO:0007669"/>
    <property type="project" value="InterPro"/>
</dbReference>
<accession>A0A2H1KQL5</accession>
<dbReference type="Proteomes" id="UP000234525">
    <property type="component" value="Unassembled WGS sequence"/>
</dbReference>
<dbReference type="GO" id="GO:0005886">
    <property type="term" value="C:plasma membrane"/>
    <property type="evidence" value="ECO:0007669"/>
    <property type="project" value="UniProtKB-SubCell"/>
</dbReference>
<keyword evidence="5" id="KW-0777">Teichoic acid biosynthesis</keyword>
<dbReference type="InterPro" id="IPR007554">
    <property type="entry name" value="Glycerophosphate_synth"/>
</dbReference>